<dbReference type="GO" id="GO:0009736">
    <property type="term" value="P:cytokinin-activated signaling pathway"/>
    <property type="evidence" value="ECO:0007669"/>
    <property type="project" value="UniProtKB-KW"/>
</dbReference>
<keyword evidence="2" id="KW-0932">Cytokinin signaling pathway</keyword>
<dbReference type="GO" id="GO:0000160">
    <property type="term" value="P:phosphorelay signal transduction system"/>
    <property type="evidence" value="ECO:0007669"/>
    <property type="project" value="UniProtKB-UniRule"/>
</dbReference>
<dbReference type="OMA" id="IQACERM"/>
<dbReference type="Gramene" id="ESW22084">
    <property type="protein sequence ID" value="ESW22084"/>
    <property type="gene ID" value="PHAVU_005G125700g"/>
</dbReference>
<dbReference type="PANTHER" id="PTHR28242">
    <property type="entry name" value="PHOSPHORELAY INTERMEDIATE PROTEIN YPD1"/>
    <property type="match status" value="1"/>
</dbReference>
<dbReference type="InterPro" id="IPR045871">
    <property type="entry name" value="AHP1-5/YPD1"/>
</dbReference>
<dbReference type="Gene3D" id="1.20.120.160">
    <property type="entry name" value="HPT domain"/>
    <property type="match status" value="1"/>
</dbReference>
<dbReference type="Proteomes" id="UP000000226">
    <property type="component" value="Chromosome 5"/>
</dbReference>
<dbReference type="OrthoDB" id="1670022at2759"/>
<evidence type="ECO:0000313" key="4">
    <source>
        <dbReference type="Proteomes" id="UP000000226"/>
    </source>
</evidence>
<dbReference type="GO" id="GO:0005829">
    <property type="term" value="C:cytosol"/>
    <property type="evidence" value="ECO:0007669"/>
    <property type="project" value="UniProtKB-SubCell"/>
</dbReference>
<evidence type="ECO:0000256" key="1">
    <source>
        <dbReference type="ARBA" id="ARBA00023012"/>
    </source>
</evidence>
<dbReference type="PANTHER" id="PTHR28242:SF7">
    <property type="entry name" value="HISTIDINE-CONTAINING PHOSPHOTRANSFER PROTEIN"/>
    <property type="match status" value="1"/>
</dbReference>
<dbReference type="GO" id="GO:0043424">
    <property type="term" value="F:protein histidine kinase binding"/>
    <property type="evidence" value="ECO:0007669"/>
    <property type="project" value="UniProtKB-UniRule"/>
</dbReference>
<gene>
    <name evidence="3" type="ORF">PHAVU_005G125700g</name>
</gene>
<keyword evidence="4" id="KW-1185">Reference proteome</keyword>
<dbReference type="InterPro" id="IPR036641">
    <property type="entry name" value="HPT_dom_sf"/>
</dbReference>
<name>V7BVT0_PHAVU</name>
<sequence length="157" mass="18083">MSLRILRGLLQGYTKSLFDEGVVNDQFNVIMALKRIGEPNHVVQLIETYLADVERILFELFRHVENEKSDLRKLTSLAREIEDKSTRIGAELMKAACYDVIKACDENHQQRFSRGLILLKKEFGNTKNKLNSFVQMEKRIIRLEKSQSPASTSQSPI</sequence>
<reference evidence="4" key="1">
    <citation type="journal article" date="2014" name="Nat. Genet.">
        <title>A reference genome for common bean and genome-wide analysis of dual domestications.</title>
        <authorList>
            <person name="Schmutz J."/>
            <person name="McClean P.E."/>
            <person name="Mamidi S."/>
            <person name="Wu G.A."/>
            <person name="Cannon S.B."/>
            <person name="Grimwood J."/>
            <person name="Jenkins J."/>
            <person name="Shu S."/>
            <person name="Song Q."/>
            <person name="Chavarro C."/>
            <person name="Torres-Torres M."/>
            <person name="Geffroy V."/>
            <person name="Moghaddam S.M."/>
            <person name="Gao D."/>
            <person name="Abernathy B."/>
            <person name="Barry K."/>
            <person name="Blair M."/>
            <person name="Brick M.A."/>
            <person name="Chovatia M."/>
            <person name="Gepts P."/>
            <person name="Goodstein D.M."/>
            <person name="Gonzales M."/>
            <person name="Hellsten U."/>
            <person name="Hyten D.L."/>
            <person name="Jia G."/>
            <person name="Kelly J.D."/>
            <person name="Kudrna D."/>
            <person name="Lee R."/>
            <person name="Richard M.M."/>
            <person name="Miklas P.N."/>
            <person name="Osorno J.M."/>
            <person name="Rodrigues J."/>
            <person name="Thareau V."/>
            <person name="Urrea C.A."/>
            <person name="Wang M."/>
            <person name="Yu Y."/>
            <person name="Zhang M."/>
            <person name="Wing R.A."/>
            <person name="Cregan P.B."/>
            <person name="Rokhsar D.S."/>
            <person name="Jackson S.A."/>
        </authorList>
    </citation>
    <scope>NUCLEOTIDE SEQUENCE [LARGE SCALE GENOMIC DNA]</scope>
    <source>
        <strain evidence="4">cv. G19833</strain>
    </source>
</reference>
<dbReference type="SMR" id="V7BVT0"/>
<dbReference type="GO" id="GO:0009927">
    <property type="term" value="F:histidine phosphotransfer kinase activity"/>
    <property type="evidence" value="ECO:0007669"/>
    <property type="project" value="UniProtKB-UniRule"/>
</dbReference>
<dbReference type="SUPFAM" id="SSF47226">
    <property type="entry name" value="Histidine-containing phosphotransfer domain, HPT domain"/>
    <property type="match status" value="1"/>
</dbReference>
<dbReference type="eggNOG" id="KOG4747">
    <property type="taxonomic scope" value="Eukaryota"/>
</dbReference>
<evidence type="ECO:0000256" key="2">
    <source>
        <dbReference type="RuleBase" id="RU369004"/>
    </source>
</evidence>
<dbReference type="AlphaFoldDB" id="V7BVT0"/>
<dbReference type="STRING" id="3885.V7BVT0"/>
<comment type="domain">
    <text evidence="2">Histidine-containing phosphotransfer domain (HPt) contains an active histidine that mediates the phosphotransfer.</text>
</comment>
<comment type="subcellular location">
    <subcellularLocation>
        <location evidence="2">Cytoplasm</location>
        <location evidence="2">Cytosol</location>
    </subcellularLocation>
    <subcellularLocation>
        <location evidence="2">Nucleus</location>
    </subcellularLocation>
</comment>
<dbReference type="EMBL" id="CM002292">
    <property type="protein sequence ID" value="ESW22084.1"/>
    <property type="molecule type" value="Genomic_DNA"/>
</dbReference>
<organism evidence="3 4">
    <name type="scientific">Phaseolus vulgaris</name>
    <name type="common">Kidney bean</name>
    <name type="synonym">French bean</name>
    <dbReference type="NCBI Taxonomy" id="3885"/>
    <lineage>
        <taxon>Eukaryota</taxon>
        <taxon>Viridiplantae</taxon>
        <taxon>Streptophyta</taxon>
        <taxon>Embryophyta</taxon>
        <taxon>Tracheophyta</taxon>
        <taxon>Spermatophyta</taxon>
        <taxon>Magnoliopsida</taxon>
        <taxon>eudicotyledons</taxon>
        <taxon>Gunneridae</taxon>
        <taxon>Pentapetalae</taxon>
        <taxon>rosids</taxon>
        <taxon>fabids</taxon>
        <taxon>Fabales</taxon>
        <taxon>Fabaceae</taxon>
        <taxon>Papilionoideae</taxon>
        <taxon>50 kb inversion clade</taxon>
        <taxon>NPAAA clade</taxon>
        <taxon>indigoferoid/millettioid clade</taxon>
        <taxon>Phaseoleae</taxon>
        <taxon>Phaseolus</taxon>
    </lineage>
</organism>
<evidence type="ECO:0000313" key="3">
    <source>
        <dbReference type="EMBL" id="ESW22084.1"/>
    </source>
</evidence>
<comment type="function">
    <text evidence="2">Functions as a two-component phosphorelay mediators between cytokinin sensor histidine kinases and response regulators (B-type ARRs). Plays an important role in propagating cytokinin signal transduction.</text>
</comment>
<keyword evidence="1 2" id="KW-0902">Two-component regulatory system</keyword>
<protein>
    <recommendedName>
        <fullName evidence="2">Histidine-containing phosphotransfer protein</fullName>
    </recommendedName>
</protein>
<accession>V7BVT0</accession>
<dbReference type="GO" id="GO:0005634">
    <property type="term" value="C:nucleus"/>
    <property type="evidence" value="ECO:0007669"/>
    <property type="project" value="UniProtKB-SubCell"/>
</dbReference>
<proteinExistence type="predicted"/>